<reference evidence="2" key="1">
    <citation type="submission" date="2022-05" db="EMBL/GenBank/DDBJ databases">
        <authorList>
            <person name="Okamura Y."/>
        </authorList>
    </citation>
    <scope>NUCLEOTIDE SEQUENCE</scope>
</reference>
<accession>A0A9P0TLV7</accession>
<dbReference type="Proteomes" id="UP001152562">
    <property type="component" value="Unassembled WGS sequence"/>
</dbReference>
<sequence>MDFVRRSLAGLPSGLPGVRCAPHPPLPPSRGLPSPIDKHLHQRVLRERGRSAAPTRPRAAPGPTQRPPRR</sequence>
<evidence type="ECO:0000256" key="1">
    <source>
        <dbReference type="SAM" id="MobiDB-lite"/>
    </source>
</evidence>
<feature type="region of interest" description="Disordered" evidence="1">
    <location>
        <begin position="1"/>
        <end position="70"/>
    </location>
</feature>
<name>A0A9P0TLV7_PIEBR</name>
<evidence type="ECO:0000313" key="2">
    <source>
        <dbReference type="EMBL" id="CAH4032336.1"/>
    </source>
</evidence>
<dbReference type="EMBL" id="CALOZG010000028">
    <property type="protein sequence ID" value="CAH4032336.1"/>
    <property type="molecule type" value="Genomic_DNA"/>
</dbReference>
<gene>
    <name evidence="2" type="ORF">PIBRA_LOCUS8730</name>
</gene>
<dbReference type="AlphaFoldDB" id="A0A9P0TLV7"/>
<feature type="compositionally biased region" description="Low complexity" evidence="1">
    <location>
        <begin position="51"/>
        <end position="63"/>
    </location>
</feature>
<feature type="compositionally biased region" description="Basic and acidic residues" evidence="1">
    <location>
        <begin position="36"/>
        <end position="50"/>
    </location>
</feature>
<proteinExistence type="predicted"/>
<keyword evidence="3" id="KW-1185">Reference proteome</keyword>
<comment type="caution">
    <text evidence="2">The sequence shown here is derived from an EMBL/GenBank/DDBJ whole genome shotgun (WGS) entry which is preliminary data.</text>
</comment>
<protein>
    <submittedName>
        <fullName evidence="2">Uncharacterized protein</fullName>
    </submittedName>
</protein>
<evidence type="ECO:0000313" key="3">
    <source>
        <dbReference type="Proteomes" id="UP001152562"/>
    </source>
</evidence>
<organism evidence="2 3">
    <name type="scientific">Pieris brassicae</name>
    <name type="common">White butterfly</name>
    <name type="synonym">Large white butterfly</name>
    <dbReference type="NCBI Taxonomy" id="7116"/>
    <lineage>
        <taxon>Eukaryota</taxon>
        <taxon>Metazoa</taxon>
        <taxon>Ecdysozoa</taxon>
        <taxon>Arthropoda</taxon>
        <taxon>Hexapoda</taxon>
        <taxon>Insecta</taxon>
        <taxon>Pterygota</taxon>
        <taxon>Neoptera</taxon>
        <taxon>Endopterygota</taxon>
        <taxon>Lepidoptera</taxon>
        <taxon>Glossata</taxon>
        <taxon>Ditrysia</taxon>
        <taxon>Papilionoidea</taxon>
        <taxon>Pieridae</taxon>
        <taxon>Pierinae</taxon>
        <taxon>Pieris</taxon>
    </lineage>
</organism>